<accession>A0A5P8E9Y9</accession>
<sequence length="62" mass="7183">MKEEIVKDLISRLMEEKGFTMDKAFDAVYTSRLFEKLNNPKTGLFFQSSGYVYSFLTSELGM</sequence>
<reference evidence="1 2" key="1">
    <citation type="submission" date="2018-11" db="EMBL/GenBank/DDBJ databases">
        <authorList>
            <person name="Na S.W."/>
            <person name="Baik M."/>
        </authorList>
    </citation>
    <scope>NUCLEOTIDE SEQUENCE [LARGE SCALE GENOMIC DNA]</scope>
    <source>
        <strain evidence="1 2">E39</strain>
    </source>
</reference>
<organism evidence="1 2">
    <name type="scientific">Pseudoprevotella muciniphila</name>
    <dbReference type="NCBI Taxonomy" id="2133944"/>
    <lineage>
        <taxon>Bacteria</taxon>
        <taxon>Pseudomonadati</taxon>
        <taxon>Bacteroidota</taxon>
        <taxon>Bacteroidia</taxon>
        <taxon>Bacteroidales</taxon>
        <taxon>Prevotellaceae</taxon>
        <taxon>Pseudoprevotella</taxon>
    </lineage>
</organism>
<dbReference type="OrthoDB" id="9802756at2"/>
<keyword evidence="2" id="KW-1185">Reference proteome</keyword>
<evidence type="ECO:0000313" key="2">
    <source>
        <dbReference type="Proteomes" id="UP000249375"/>
    </source>
</evidence>
<protein>
    <submittedName>
        <fullName evidence="1">Uncharacterized protein</fullName>
    </submittedName>
</protein>
<dbReference type="AlphaFoldDB" id="A0A5P8E9Y9"/>
<gene>
    <name evidence="1" type="ORF">C7Y71_008345</name>
</gene>
<name>A0A5P8E9Y9_9BACT</name>
<evidence type="ECO:0000313" key="1">
    <source>
        <dbReference type="EMBL" id="QFQ13768.1"/>
    </source>
</evidence>
<dbReference type="KEGG" id="alq:C7Y71_008345"/>
<dbReference type="EMBL" id="CP033459">
    <property type="protein sequence ID" value="QFQ13768.1"/>
    <property type="molecule type" value="Genomic_DNA"/>
</dbReference>
<proteinExistence type="predicted"/>
<dbReference type="Proteomes" id="UP000249375">
    <property type="component" value="Chromosome"/>
</dbReference>